<feature type="transmembrane region" description="Helical" evidence="1">
    <location>
        <begin position="75"/>
        <end position="93"/>
    </location>
</feature>
<evidence type="ECO:0000313" key="3">
    <source>
        <dbReference type="Proteomes" id="UP000189735"/>
    </source>
</evidence>
<dbReference type="EMBL" id="FUYG01000003">
    <property type="protein sequence ID" value="SKA89309.1"/>
    <property type="molecule type" value="Genomic_DNA"/>
</dbReference>
<feature type="transmembrane region" description="Helical" evidence="1">
    <location>
        <begin position="105"/>
        <end position="125"/>
    </location>
</feature>
<evidence type="ECO:0000313" key="2">
    <source>
        <dbReference type="EMBL" id="SKA89309.1"/>
    </source>
</evidence>
<evidence type="ECO:0008006" key="4">
    <source>
        <dbReference type="Google" id="ProtNLM"/>
    </source>
</evidence>
<name>A0A1T4XIB6_9MICO</name>
<dbReference type="NCBIfam" id="NF038065">
    <property type="entry name" value="Pr6Pr"/>
    <property type="match status" value="1"/>
</dbReference>
<organism evidence="2 3">
    <name type="scientific">Agreia bicolorata</name>
    <dbReference type="NCBI Taxonomy" id="110935"/>
    <lineage>
        <taxon>Bacteria</taxon>
        <taxon>Bacillati</taxon>
        <taxon>Actinomycetota</taxon>
        <taxon>Actinomycetes</taxon>
        <taxon>Micrococcales</taxon>
        <taxon>Microbacteriaceae</taxon>
        <taxon>Agreia</taxon>
    </lineage>
</organism>
<feature type="transmembrane region" description="Helical" evidence="1">
    <location>
        <begin position="39"/>
        <end position="63"/>
    </location>
</feature>
<keyword evidence="1" id="KW-0812">Transmembrane</keyword>
<accession>A0A1T4XIB6</accession>
<reference evidence="3" key="1">
    <citation type="submission" date="2017-02" db="EMBL/GenBank/DDBJ databases">
        <authorList>
            <person name="Varghese N."/>
            <person name="Submissions S."/>
        </authorList>
    </citation>
    <scope>NUCLEOTIDE SEQUENCE [LARGE SCALE GENOMIC DNA]</scope>
    <source>
        <strain evidence="3">VKM Ac-2052</strain>
    </source>
</reference>
<feature type="transmembrane region" description="Helical" evidence="1">
    <location>
        <begin position="7"/>
        <end position="27"/>
    </location>
</feature>
<feature type="transmembrane region" description="Helical" evidence="1">
    <location>
        <begin position="174"/>
        <end position="199"/>
    </location>
</feature>
<sequence length="210" mass="23133">MSRRVVGVVRLVAGVGLLVTLIIQIADRVVNNAFDPWEYFSYFTIETSMMNIVVFVVGGVLALRLPRDAALFTTVRMATLSYAIVTAGVYNLLLRNVPYDGFQGLSWPNEVIHVWIPLLIVLDWLISPGRPALSWRALRVVMIYPVAWLAYSLMRGGVSNGIYPYPFLDPATAGWGSVIIYIVALSCVLVGLGSLAVLYSRRRVRAAAGT</sequence>
<keyword evidence="1" id="KW-1133">Transmembrane helix</keyword>
<dbReference type="AlphaFoldDB" id="A0A1T4XIB6"/>
<gene>
    <name evidence="2" type="ORF">SAMN06295879_1174</name>
</gene>
<feature type="transmembrane region" description="Helical" evidence="1">
    <location>
        <begin position="137"/>
        <end position="154"/>
    </location>
</feature>
<dbReference type="RefSeq" id="WP_139368618.1">
    <property type="nucleotide sequence ID" value="NZ_FUYG01000003.1"/>
</dbReference>
<proteinExistence type="predicted"/>
<dbReference type="Proteomes" id="UP000189735">
    <property type="component" value="Unassembled WGS sequence"/>
</dbReference>
<protein>
    <recommendedName>
        <fullName evidence="4">FAR-17a/AIG1-like protein</fullName>
    </recommendedName>
</protein>
<keyword evidence="1" id="KW-0472">Membrane</keyword>
<dbReference type="InterPro" id="IPR049713">
    <property type="entry name" value="Pr6Pr-like"/>
</dbReference>
<evidence type="ECO:0000256" key="1">
    <source>
        <dbReference type="SAM" id="Phobius"/>
    </source>
</evidence>